<dbReference type="AlphaFoldDB" id="A0A2P4ZCW3"/>
<evidence type="ECO:0000256" key="1">
    <source>
        <dbReference type="SAM" id="MobiDB-lite"/>
    </source>
</evidence>
<dbReference type="PANTHER" id="PTHR40618">
    <property type="entry name" value="B-ZIP TRANSCRIPTION FACTOR (EUROFUNG)-RELATED"/>
    <property type="match status" value="1"/>
</dbReference>
<organism evidence="2 3">
    <name type="scientific">Trichoderma gamsii</name>
    <dbReference type="NCBI Taxonomy" id="398673"/>
    <lineage>
        <taxon>Eukaryota</taxon>
        <taxon>Fungi</taxon>
        <taxon>Dikarya</taxon>
        <taxon>Ascomycota</taxon>
        <taxon>Pezizomycotina</taxon>
        <taxon>Sordariomycetes</taxon>
        <taxon>Hypocreomycetidae</taxon>
        <taxon>Hypocreales</taxon>
        <taxon>Hypocreaceae</taxon>
        <taxon>Trichoderma</taxon>
    </lineage>
</organism>
<dbReference type="Proteomes" id="UP000054821">
    <property type="component" value="Unassembled WGS sequence"/>
</dbReference>
<feature type="compositionally biased region" description="Polar residues" evidence="1">
    <location>
        <begin position="1"/>
        <end position="12"/>
    </location>
</feature>
<evidence type="ECO:0000313" key="2">
    <source>
        <dbReference type="EMBL" id="PON22137.1"/>
    </source>
</evidence>
<sequence length="483" mass="53801">MEFDQTNQNIQEAGQPYAGYVPPPRRGRPRLALSTPVPADDASKRRKMRMRLAQRAYRSRRESTLNSAKERSALLESALSSAVDQFVAFHKYVAENSPQGVSSGIIIKLSKAAMDIASITKDVQADEMNRTSNCCQPSVELPSRDKSPRFQEMLSVDPWNVNRTAATETAVSSRLVWDESLEALRREKQQIAAERFRKTCMERAAATLAQEIPGSSCLVSELMTLTKVLPFDTLMALTMNPFAGRRISFLRDIRFPDPVAEALPKMFRVVEGQTTNPVPRMPPPYLQQLRSGATRTILDTTIPQLMGEWLEAADVQEYLEERGIVIGSDKSVKVIQLIASAHPVGISAPIIPVNIHDGANRAIYTNSAVDTFQGAMRGQTYVSKDQGRSPNFSTGGRVFRQAWDDVQRMPSVVREPFVQHYRSSCMPSRKDQSLPLEPTGPRIEISIDKLMNELASRALAKFPSPSSSTFRLWSPLPKAGEFC</sequence>
<dbReference type="SUPFAM" id="SSF57959">
    <property type="entry name" value="Leucine zipper domain"/>
    <property type="match status" value="1"/>
</dbReference>
<dbReference type="InterPro" id="IPR046347">
    <property type="entry name" value="bZIP_sf"/>
</dbReference>
<dbReference type="EMBL" id="JPDN02000041">
    <property type="protein sequence ID" value="PON22137.1"/>
    <property type="molecule type" value="Genomic_DNA"/>
</dbReference>
<dbReference type="RefSeq" id="XP_024404798.1">
    <property type="nucleotide sequence ID" value="XM_024550464.1"/>
</dbReference>
<gene>
    <name evidence="2" type="ORF">TGAM01_v209011</name>
</gene>
<accession>A0A2P4ZCW3</accession>
<comment type="caution">
    <text evidence="2">The sequence shown here is derived from an EMBL/GenBank/DDBJ whole genome shotgun (WGS) entry which is preliminary data.</text>
</comment>
<dbReference type="GO" id="GO:0003700">
    <property type="term" value="F:DNA-binding transcription factor activity"/>
    <property type="evidence" value="ECO:0007669"/>
    <property type="project" value="InterPro"/>
</dbReference>
<dbReference type="CDD" id="cd14688">
    <property type="entry name" value="bZIP_YAP"/>
    <property type="match status" value="1"/>
</dbReference>
<name>A0A2P4ZCW3_9HYPO</name>
<protein>
    <recommendedName>
        <fullName evidence="4">BZIP domain-containing protein</fullName>
    </recommendedName>
</protein>
<dbReference type="PANTHER" id="PTHR40618:SF1">
    <property type="entry name" value="B-ZIP TRANSCRIPTION FACTOR (EUROFUNG)"/>
    <property type="match status" value="1"/>
</dbReference>
<feature type="region of interest" description="Disordered" evidence="1">
    <location>
        <begin position="1"/>
        <end position="45"/>
    </location>
</feature>
<proteinExistence type="predicted"/>
<keyword evidence="3" id="KW-1185">Reference proteome</keyword>
<dbReference type="Gene3D" id="1.20.5.170">
    <property type="match status" value="1"/>
</dbReference>
<evidence type="ECO:0008006" key="4">
    <source>
        <dbReference type="Google" id="ProtNLM"/>
    </source>
</evidence>
<evidence type="ECO:0000313" key="3">
    <source>
        <dbReference type="Proteomes" id="UP000054821"/>
    </source>
</evidence>
<reference evidence="2 3" key="1">
    <citation type="journal article" date="2016" name="Genome Announc.">
        <title>Draft Whole-Genome Sequence of Trichoderma gamsii T6085, a Promising Biocontrol Agent of Fusarium Head Blight on Wheat.</title>
        <authorList>
            <person name="Baroncelli R."/>
            <person name="Zapparata A."/>
            <person name="Piaggeschi G."/>
            <person name="Sarrocco S."/>
            <person name="Vannacci G."/>
        </authorList>
    </citation>
    <scope>NUCLEOTIDE SEQUENCE [LARGE SCALE GENOMIC DNA]</scope>
    <source>
        <strain evidence="2 3">T6085</strain>
    </source>
</reference>
<dbReference type="GeneID" id="29987470"/>